<comment type="subcellular location">
    <subcellularLocation>
        <location evidence="9">Cytoplasm</location>
    </subcellularLocation>
</comment>
<dbReference type="InterPro" id="IPR005148">
    <property type="entry name" value="Arg-tRNA-synth_N"/>
</dbReference>
<dbReference type="InterPro" id="IPR014729">
    <property type="entry name" value="Rossmann-like_a/b/a_fold"/>
</dbReference>
<dbReference type="EC" id="6.1.1.19" evidence="9"/>
<dbReference type="Proteomes" id="UP000023755">
    <property type="component" value="Chromosome"/>
</dbReference>
<dbReference type="InterPro" id="IPR001278">
    <property type="entry name" value="Arg-tRNA-ligase"/>
</dbReference>
<dbReference type="Gene3D" id="3.30.1360.70">
    <property type="entry name" value="Arginyl tRNA synthetase N-terminal domain"/>
    <property type="match status" value="1"/>
</dbReference>
<dbReference type="SUPFAM" id="SSF52374">
    <property type="entry name" value="Nucleotidylyl transferase"/>
    <property type="match status" value="1"/>
</dbReference>
<dbReference type="SMART" id="SM00836">
    <property type="entry name" value="DALR_1"/>
    <property type="match status" value="1"/>
</dbReference>
<sequence length="568" mass="63816">MISRLDLLLAELVSSTFGFVLDPRLSFWVPAKKREHGDFSTNVVFFLAKELIMPLEELAQRIAIALEERGNLIKVVAVASGGFINIVLNPLVWEDFLRSVNQQGSNYGFSNIGCNTPVNLEFVSANPTGPLHLGHVRGAIIFDVFAELLSKFNFSVTREYYINDAGKQIDLLLLSVFIRCTEQVTGKSVENFPAGCYAGDYIKEIAAELQLVCPGVDYGKLNLDEFIESFKEIVLDLMMKMIRVDLEKLNISYDCYVREQDLHKDGYIESAISILAERGCIKEEELPAPKGKVADWVERKQLVFLSKHFGDDENRALKKADGSWTYFASDIAYHFHKIQRGFMNMIVGLGADHAGYVKRLSGIVEALSKNTASIYVKLYNLVNLFRNGKPVKLSKRNGNLITIEDVLESGITVNEIRFAMLTKSSEVVLDFDLDRFVNTSYDNPLFYVQYAHARCASLLTKHKMSGECNVSLMQSGYELELMKVLSKLPSLFKSIVGSGDVHKLTFYLQEVAEKFHALWNAGMKDKQLRFIVEENPSLTNSRLFLVSAVKNTIASVLGVLKIQPAESM</sequence>
<keyword evidence="6 9" id="KW-0648">Protein biosynthesis</keyword>
<dbReference type="GO" id="GO:0006420">
    <property type="term" value="P:arginyl-tRNA aminoacylation"/>
    <property type="evidence" value="ECO:0007669"/>
    <property type="project" value="UniProtKB-UniRule"/>
</dbReference>
<keyword evidence="4 9" id="KW-0547">Nucleotide-binding</keyword>
<dbReference type="InterPro" id="IPR001412">
    <property type="entry name" value="aa-tRNA-synth_I_CS"/>
</dbReference>
<evidence type="ECO:0000256" key="8">
    <source>
        <dbReference type="ARBA" id="ARBA00049339"/>
    </source>
</evidence>
<dbReference type="AlphaFoldDB" id="X5HL17"/>
<dbReference type="SUPFAM" id="SSF47323">
    <property type="entry name" value="Anticodon-binding domain of a subclass of class I aminoacyl-tRNA synthetases"/>
    <property type="match status" value="1"/>
</dbReference>
<evidence type="ECO:0000256" key="3">
    <source>
        <dbReference type="ARBA" id="ARBA00022598"/>
    </source>
</evidence>
<dbReference type="GO" id="GO:0005524">
    <property type="term" value="F:ATP binding"/>
    <property type="evidence" value="ECO:0007669"/>
    <property type="project" value="UniProtKB-UniRule"/>
</dbReference>
<keyword evidence="3 9" id="KW-0436">Ligase</keyword>
<evidence type="ECO:0000256" key="5">
    <source>
        <dbReference type="ARBA" id="ARBA00022840"/>
    </source>
</evidence>
<dbReference type="PROSITE" id="PS00178">
    <property type="entry name" value="AA_TRNA_LIGASE_I"/>
    <property type="match status" value="1"/>
</dbReference>
<dbReference type="Gene3D" id="3.40.50.620">
    <property type="entry name" value="HUPs"/>
    <property type="match status" value="1"/>
</dbReference>
<evidence type="ECO:0000313" key="14">
    <source>
        <dbReference type="Proteomes" id="UP000023755"/>
    </source>
</evidence>
<dbReference type="SUPFAM" id="SSF55190">
    <property type="entry name" value="Arginyl-tRNA synthetase (ArgRS), N-terminal 'additional' domain"/>
    <property type="match status" value="1"/>
</dbReference>
<comment type="catalytic activity">
    <reaction evidence="8 9">
        <text>tRNA(Arg) + L-arginine + ATP = L-arginyl-tRNA(Arg) + AMP + diphosphate</text>
        <dbReference type="Rhea" id="RHEA:20301"/>
        <dbReference type="Rhea" id="RHEA-COMP:9658"/>
        <dbReference type="Rhea" id="RHEA-COMP:9673"/>
        <dbReference type="ChEBI" id="CHEBI:30616"/>
        <dbReference type="ChEBI" id="CHEBI:32682"/>
        <dbReference type="ChEBI" id="CHEBI:33019"/>
        <dbReference type="ChEBI" id="CHEBI:78442"/>
        <dbReference type="ChEBI" id="CHEBI:78513"/>
        <dbReference type="ChEBI" id="CHEBI:456215"/>
        <dbReference type="EC" id="6.1.1.19"/>
    </reaction>
</comment>
<dbReference type="STRING" id="1286528.NHE_0051"/>
<accession>X5HL17</accession>
<evidence type="ECO:0000313" key="13">
    <source>
        <dbReference type="EMBL" id="AHX11025.1"/>
    </source>
</evidence>
<keyword evidence="7 9" id="KW-0030">Aminoacyl-tRNA synthetase</keyword>
<keyword evidence="14" id="KW-1185">Reference proteome</keyword>
<keyword evidence="5 9" id="KW-0067">ATP-binding</keyword>
<dbReference type="PANTHER" id="PTHR11956:SF5">
    <property type="entry name" value="ARGININE--TRNA LIGASE, CYTOPLASMIC"/>
    <property type="match status" value="1"/>
</dbReference>
<evidence type="ECO:0000256" key="6">
    <source>
        <dbReference type="ARBA" id="ARBA00022917"/>
    </source>
</evidence>
<evidence type="ECO:0000256" key="1">
    <source>
        <dbReference type="ARBA" id="ARBA00005594"/>
    </source>
</evidence>
<keyword evidence="2 9" id="KW-0963">Cytoplasm</keyword>
<dbReference type="NCBIfam" id="TIGR00456">
    <property type="entry name" value="argS"/>
    <property type="match status" value="1"/>
</dbReference>
<dbReference type="InterPro" id="IPR036695">
    <property type="entry name" value="Arg-tRNA-synth_N_sf"/>
</dbReference>
<evidence type="ECO:0000259" key="12">
    <source>
        <dbReference type="SMART" id="SM01016"/>
    </source>
</evidence>
<dbReference type="SMART" id="SM01016">
    <property type="entry name" value="Arg_tRNA_synt_N"/>
    <property type="match status" value="1"/>
</dbReference>
<comment type="similarity">
    <text evidence="1 9 10">Belongs to the class-I aminoacyl-tRNA synthetase family.</text>
</comment>
<dbReference type="GO" id="GO:0004814">
    <property type="term" value="F:arginine-tRNA ligase activity"/>
    <property type="evidence" value="ECO:0007669"/>
    <property type="project" value="UniProtKB-UniRule"/>
</dbReference>
<evidence type="ECO:0000256" key="4">
    <source>
        <dbReference type="ARBA" id="ARBA00022741"/>
    </source>
</evidence>
<dbReference type="KEGG" id="nhm:NHE_0051"/>
<name>X5HL17_9RICK</name>
<dbReference type="PRINTS" id="PR01038">
    <property type="entry name" value="TRNASYNTHARG"/>
</dbReference>
<dbReference type="HOGENOM" id="CLU_006406_0_1_5"/>
<dbReference type="InterPro" id="IPR035684">
    <property type="entry name" value="ArgRS_core"/>
</dbReference>
<feature type="domain" description="DALR anticodon binding" evidence="11">
    <location>
        <begin position="448"/>
        <end position="568"/>
    </location>
</feature>
<evidence type="ECO:0000256" key="9">
    <source>
        <dbReference type="HAMAP-Rule" id="MF_00123"/>
    </source>
</evidence>
<feature type="domain" description="Arginyl tRNA synthetase N-terminal" evidence="12">
    <location>
        <begin position="3"/>
        <end position="88"/>
    </location>
</feature>
<dbReference type="PANTHER" id="PTHR11956">
    <property type="entry name" value="ARGINYL-TRNA SYNTHETASE"/>
    <property type="match status" value="1"/>
</dbReference>
<protein>
    <recommendedName>
        <fullName evidence="9">Arginine--tRNA ligase</fullName>
        <ecNumber evidence="9">6.1.1.19</ecNumber>
    </recommendedName>
    <alternativeName>
        <fullName evidence="9">Arginyl-tRNA synthetase</fullName>
        <shortName evidence="9">ArgRS</shortName>
    </alternativeName>
</protein>
<organism evidence="13 14">
    <name type="scientific">Neorickettsia helminthoeca str. Oregon</name>
    <dbReference type="NCBI Taxonomy" id="1286528"/>
    <lineage>
        <taxon>Bacteria</taxon>
        <taxon>Pseudomonadati</taxon>
        <taxon>Pseudomonadota</taxon>
        <taxon>Alphaproteobacteria</taxon>
        <taxon>Rickettsiales</taxon>
        <taxon>Anaplasmataceae</taxon>
        <taxon>Neorickettsia</taxon>
    </lineage>
</organism>
<dbReference type="GO" id="GO:0005737">
    <property type="term" value="C:cytoplasm"/>
    <property type="evidence" value="ECO:0007669"/>
    <property type="project" value="UniProtKB-SubCell"/>
</dbReference>
<dbReference type="Pfam" id="PF00750">
    <property type="entry name" value="tRNA-synt_1d"/>
    <property type="match status" value="1"/>
</dbReference>
<reference evidence="13 14" key="1">
    <citation type="submission" date="2014-03" db="EMBL/GenBank/DDBJ databases">
        <title>Sequencing and Comparison of Genomes and Transcriptome Profiles of Human Ehrlichiosis Agents.</title>
        <authorList>
            <person name="Lin M."/>
            <person name="Daugherty S.C."/>
            <person name="Nagaraj S."/>
            <person name="Cheng Z."/>
            <person name="Xiong Q."/>
            <person name="Lin F.-Y."/>
            <person name="Sengamalay N."/>
            <person name="Ott S."/>
            <person name="Godinez A."/>
            <person name="Tallon L.J."/>
            <person name="Sadzewicz L."/>
            <person name="Fraser C.M."/>
            <person name="Dunning Hotopp J.C."/>
            <person name="Rikihisa Y."/>
        </authorList>
    </citation>
    <scope>NUCLEOTIDE SEQUENCE [LARGE SCALE GENOMIC DNA]</scope>
    <source>
        <strain evidence="13 14">Oregon</strain>
    </source>
</reference>
<dbReference type="Pfam" id="PF05746">
    <property type="entry name" value="DALR_1"/>
    <property type="match status" value="1"/>
</dbReference>
<evidence type="ECO:0000256" key="7">
    <source>
        <dbReference type="ARBA" id="ARBA00023146"/>
    </source>
</evidence>
<proteinExistence type="inferred from homology"/>
<dbReference type="EMBL" id="CP007481">
    <property type="protein sequence ID" value="AHX11025.1"/>
    <property type="molecule type" value="Genomic_DNA"/>
</dbReference>
<evidence type="ECO:0000256" key="10">
    <source>
        <dbReference type="RuleBase" id="RU363038"/>
    </source>
</evidence>
<dbReference type="Gene3D" id="1.10.730.10">
    <property type="entry name" value="Isoleucyl-tRNA Synthetase, Domain 1"/>
    <property type="match status" value="1"/>
</dbReference>
<evidence type="ECO:0000256" key="2">
    <source>
        <dbReference type="ARBA" id="ARBA00022490"/>
    </source>
</evidence>
<gene>
    <name evidence="9 13" type="primary">argS</name>
    <name evidence="13" type="ORF">NHE_0051</name>
</gene>
<evidence type="ECO:0000259" key="11">
    <source>
        <dbReference type="SMART" id="SM00836"/>
    </source>
</evidence>
<dbReference type="HAMAP" id="MF_00123">
    <property type="entry name" value="Arg_tRNA_synth"/>
    <property type="match status" value="1"/>
</dbReference>
<dbReference type="InterPro" id="IPR008909">
    <property type="entry name" value="DALR_anticod-bd"/>
</dbReference>
<dbReference type="Pfam" id="PF03485">
    <property type="entry name" value="Arg_tRNA_synt_N"/>
    <property type="match status" value="1"/>
</dbReference>
<comment type="subunit">
    <text evidence="9">Monomer.</text>
</comment>
<dbReference type="InterPro" id="IPR009080">
    <property type="entry name" value="tRNAsynth_Ia_anticodon-bd"/>
</dbReference>
<feature type="short sequence motif" description="'HIGH' region" evidence="9">
    <location>
        <begin position="125"/>
        <end position="135"/>
    </location>
</feature>